<dbReference type="PANTHER" id="PTHR23113">
    <property type="entry name" value="GUANINE NUCLEOTIDE EXCHANGE FACTOR"/>
    <property type="match status" value="1"/>
</dbReference>
<feature type="domain" description="Ras-GEF" evidence="2">
    <location>
        <begin position="72"/>
        <end position="155"/>
    </location>
</feature>
<dbReference type="PANTHER" id="PTHR23113:SF35">
    <property type="entry name" value="RAL GUANINE NUCLEOTIDE DISSOCIATION STIMULATOR"/>
    <property type="match status" value="1"/>
</dbReference>
<dbReference type="InterPro" id="IPR036964">
    <property type="entry name" value="RASGEF_cat_dom_sf"/>
</dbReference>
<dbReference type="Gene3D" id="1.10.840.10">
    <property type="entry name" value="Ras guanine-nucleotide exchange factors catalytic domain"/>
    <property type="match status" value="1"/>
</dbReference>
<dbReference type="InParanoid" id="A0A1S3GK58"/>
<dbReference type="RefSeq" id="XP_012888397.1">
    <property type="nucleotide sequence ID" value="XM_013032943.1"/>
</dbReference>
<dbReference type="AlphaFoldDB" id="A0A1S3GK58"/>
<dbReference type="GO" id="GO:0005886">
    <property type="term" value="C:plasma membrane"/>
    <property type="evidence" value="ECO:0007669"/>
    <property type="project" value="TreeGrafter"/>
</dbReference>
<evidence type="ECO:0000259" key="2">
    <source>
        <dbReference type="Pfam" id="PF00617"/>
    </source>
</evidence>
<accession>A0A1S3GK58</accession>
<keyword evidence="1" id="KW-0344">Guanine-nucleotide releasing factor</keyword>
<organism evidence="3 4">
    <name type="scientific">Dipodomys ordii</name>
    <name type="common">Ord's kangaroo rat</name>
    <dbReference type="NCBI Taxonomy" id="10020"/>
    <lineage>
        <taxon>Eukaryota</taxon>
        <taxon>Metazoa</taxon>
        <taxon>Chordata</taxon>
        <taxon>Craniata</taxon>
        <taxon>Vertebrata</taxon>
        <taxon>Euteleostomi</taxon>
        <taxon>Mammalia</taxon>
        <taxon>Eutheria</taxon>
        <taxon>Euarchontoglires</taxon>
        <taxon>Glires</taxon>
        <taxon>Rodentia</taxon>
        <taxon>Castorimorpha</taxon>
        <taxon>Heteromyidae</taxon>
        <taxon>Dipodomyinae</taxon>
        <taxon>Dipodomys</taxon>
    </lineage>
</organism>
<dbReference type="OrthoDB" id="9537637at2759"/>
<dbReference type="InterPro" id="IPR008937">
    <property type="entry name" value="Ras-like_GEF"/>
</dbReference>
<protein>
    <submittedName>
        <fullName evidence="4">Ral guanine nucleotide dissociation stimulator-like</fullName>
    </submittedName>
</protein>
<evidence type="ECO:0000313" key="3">
    <source>
        <dbReference type="Proteomes" id="UP000081671"/>
    </source>
</evidence>
<dbReference type="InterPro" id="IPR001895">
    <property type="entry name" value="RASGEF_cat_dom"/>
</dbReference>
<keyword evidence="3" id="KW-1185">Reference proteome</keyword>
<dbReference type="Proteomes" id="UP000081671">
    <property type="component" value="Unplaced"/>
</dbReference>
<dbReference type="InterPro" id="IPR023578">
    <property type="entry name" value="Ras_GEF_dom_sf"/>
</dbReference>
<name>A0A1S3GK58_DIPOR</name>
<dbReference type="GeneID" id="105998270"/>
<reference evidence="4" key="1">
    <citation type="submission" date="2025-08" db="UniProtKB">
        <authorList>
            <consortium name="RefSeq"/>
        </authorList>
    </citation>
    <scope>IDENTIFICATION</scope>
    <source>
        <tissue evidence="4">Kidney</tissue>
    </source>
</reference>
<evidence type="ECO:0000256" key="1">
    <source>
        <dbReference type="ARBA" id="ARBA00022658"/>
    </source>
</evidence>
<sequence length="180" mass="19693">MVICPVLLSKSLLDPPASEADRPAETDPAPWECVEMEDVQISSRGPSQICMMELDSDEETAGVLDWLPKEKADQFSIMAVKLFKRLIPYHCLNYVYSQPDQKECLERLAPTLLPILEHCEQVSSCLITTCLGEHSTEAAERAQVLEHWIDVALVCAGGGPVPFCPFPHSPGAACPLTATA</sequence>
<evidence type="ECO:0000313" key="4">
    <source>
        <dbReference type="RefSeq" id="XP_012888397.1"/>
    </source>
</evidence>
<dbReference type="GO" id="GO:0005085">
    <property type="term" value="F:guanyl-nucleotide exchange factor activity"/>
    <property type="evidence" value="ECO:0007669"/>
    <property type="project" value="UniProtKB-KW"/>
</dbReference>
<proteinExistence type="predicted"/>
<dbReference type="GO" id="GO:0007265">
    <property type="term" value="P:Ras protein signal transduction"/>
    <property type="evidence" value="ECO:0007669"/>
    <property type="project" value="TreeGrafter"/>
</dbReference>
<dbReference type="SUPFAM" id="SSF48366">
    <property type="entry name" value="Ras GEF"/>
    <property type="match status" value="1"/>
</dbReference>
<dbReference type="KEGG" id="dord:105998270"/>
<gene>
    <name evidence="4" type="primary">LOC105998270</name>
</gene>
<dbReference type="Pfam" id="PF00617">
    <property type="entry name" value="RasGEF"/>
    <property type="match status" value="1"/>
</dbReference>